<dbReference type="InterPro" id="IPR026350">
    <property type="entry name" value="GxxExxY"/>
</dbReference>
<evidence type="ECO:0000313" key="1">
    <source>
        <dbReference type="EMBL" id="GAG07772.1"/>
    </source>
</evidence>
<comment type="caution">
    <text evidence="1">The sequence shown here is derived from an EMBL/GenBank/DDBJ whole genome shotgun (WGS) entry which is preliminary data.</text>
</comment>
<organism evidence="1">
    <name type="scientific">marine sediment metagenome</name>
    <dbReference type="NCBI Taxonomy" id="412755"/>
    <lineage>
        <taxon>unclassified sequences</taxon>
        <taxon>metagenomes</taxon>
        <taxon>ecological metagenomes</taxon>
    </lineage>
</organism>
<dbReference type="Pfam" id="PF13366">
    <property type="entry name" value="PDDEXK_3"/>
    <property type="match status" value="1"/>
</dbReference>
<dbReference type="NCBIfam" id="TIGR04256">
    <property type="entry name" value="GxxExxY"/>
    <property type="match status" value="1"/>
</dbReference>
<protein>
    <recommendedName>
        <fullName evidence="2">GxxExxY protein</fullName>
    </recommendedName>
</protein>
<accession>X0V8T2</accession>
<dbReference type="EMBL" id="BARS01021799">
    <property type="protein sequence ID" value="GAG07772.1"/>
    <property type="molecule type" value="Genomic_DNA"/>
</dbReference>
<proteinExistence type="predicted"/>
<evidence type="ECO:0008006" key="2">
    <source>
        <dbReference type="Google" id="ProtNLM"/>
    </source>
</evidence>
<gene>
    <name evidence="1" type="ORF">S01H1_34952</name>
</gene>
<reference evidence="1" key="1">
    <citation type="journal article" date="2014" name="Front. Microbiol.">
        <title>High frequency of phylogenetically diverse reductive dehalogenase-homologous genes in deep subseafloor sedimentary metagenomes.</title>
        <authorList>
            <person name="Kawai M."/>
            <person name="Futagami T."/>
            <person name="Toyoda A."/>
            <person name="Takaki Y."/>
            <person name="Nishi S."/>
            <person name="Hori S."/>
            <person name="Arai W."/>
            <person name="Tsubouchi T."/>
            <person name="Morono Y."/>
            <person name="Uchiyama I."/>
            <person name="Ito T."/>
            <person name="Fujiyama A."/>
            <person name="Inagaki F."/>
            <person name="Takami H."/>
        </authorList>
    </citation>
    <scope>NUCLEOTIDE SEQUENCE</scope>
    <source>
        <strain evidence="1">Expedition CK06-06</strain>
    </source>
</reference>
<feature type="non-terminal residue" evidence="1">
    <location>
        <position position="1"/>
    </location>
</feature>
<sequence>DFVVDSRVIVELKAIKEITEIEKIQVINYLKAGGFQVGLLLNFGRKSLEYKRLVNTKKQNL</sequence>
<name>X0V8T2_9ZZZZ</name>
<dbReference type="AlphaFoldDB" id="X0V8T2"/>